<evidence type="ECO:0000256" key="1">
    <source>
        <dbReference type="SAM" id="Phobius"/>
    </source>
</evidence>
<sequence length="130" mass="13845">MEEVIKAFTLWLAVGTEAAAALIIGLATIEAVVSALLLFLPGRPGHAHSGGPQAAKEQVRLRLGRWLAVALEFELGADILRTAVAPTWSEIGQLAAIAAIRTLLNYFLQQEIDKAEGRHPADPAASTKIQ</sequence>
<keyword evidence="3" id="KW-1185">Reference proteome</keyword>
<dbReference type="RefSeq" id="WP_139040486.1">
    <property type="nucleotide sequence ID" value="NZ_VDDA01000048.1"/>
</dbReference>
<dbReference type="EMBL" id="VDDA01000048">
    <property type="protein sequence ID" value="TNC06520.1"/>
    <property type="molecule type" value="Genomic_DNA"/>
</dbReference>
<dbReference type="Pfam" id="PF07784">
    <property type="entry name" value="DUF1622"/>
    <property type="match status" value="1"/>
</dbReference>
<gene>
    <name evidence="2" type="ORF">FF100_34285</name>
</gene>
<reference evidence="2 3" key="1">
    <citation type="submission" date="2019-06" db="EMBL/GenBank/DDBJ databases">
        <title>Genome of Methylobacterium sp. 17Sr1-39.</title>
        <authorList>
            <person name="Seo T."/>
        </authorList>
    </citation>
    <scope>NUCLEOTIDE SEQUENCE [LARGE SCALE GENOMIC DNA]</scope>
    <source>
        <strain evidence="2 3">17Sr1-39</strain>
    </source>
</reference>
<keyword evidence="1" id="KW-0812">Transmembrane</keyword>
<name>A0A5C4L6G7_9HYPH</name>
<dbReference type="Proteomes" id="UP000305267">
    <property type="component" value="Unassembled WGS sequence"/>
</dbReference>
<protein>
    <submittedName>
        <fullName evidence="2">DUF1622 domain-containing protein</fullName>
    </submittedName>
</protein>
<keyword evidence="1" id="KW-1133">Transmembrane helix</keyword>
<evidence type="ECO:0000313" key="3">
    <source>
        <dbReference type="Proteomes" id="UP000305267"/>
    </source>
</evidence>
<organism evidence="2 3">
    <name type="scientific">Methylobacterium terricola</name>
    <dbReference type="NCBI Taxonomy" id="2583531"/>
    <lineage>
        <taxon>Bacteria</taxon>
        <taxon>Pseudomonadati</taxon>
        <taxon>Pseudomonadota</taxon>
        <taxon>Alphaproteobacteria</taxon>
        <taxon>Hyphomicrobiales</taxon>
        <taxon>Methylobacteriaceae</taxon>
        <taxon>Methylobacterium</taxon>
    </lineage>
</organism>
<feature type="transmembrane region" description="Helical" evidence="1">
    <location>
        <begin position="18"/>
        <end position="40"/>
    </location>
</feature>
<dbReference type="AlphaFoldDB" id="A0A5C4L6G7"/>
<keyword evidence="1" id="KW-0472">Membrane</keyword>
<dbReference type="PANTHER" id="PTHR38468">
    <property type="entry name" value="SLL0939 PROTEIN"/>
    <property type="match status" value="1"/>
</dbReference>
<dbReference type="OrthoDB" id="9812897at2"/>
<comment type="caution">
    <text evidence="2">The sequence shown here is derived from an EMBL/GenBank/DDBJ whole genome shotgun (WGS) entry which is preliminary data.</text>
</comment>
<evidence type="ECO:0000313" key="2">
    <source>
        <dbReference type="EMBL" id="TNC06520.1"/>
    </source>
</evidence>
<dbReference type="PANTHER" id="PTHR38468:SF1">
    <property type="entry name" value="SLL0939 PROTEIN"/>
    <property type="match status" value="1"/>
</dbReference>
<dbReference type="InterPro" id="IPR012427">
    <property type="entry name" value="DUF1622"/>
</dbReference>
<proteinExistence type="predicted"/>
<accession>A0A5C4L6G7</accession>